<keyword evidence="9" id="KW-1185">Reference proteome</keyword>
<dbReference type="InterPro" id="IPR013762">
    <property type="entry name" value="Integrase-like_cat_sf"/>
</dbReference>
<dbReference type="Pfam" id="PF22022">
    <property type="entry name" value="Phage_int_M"/>
    <property type="match status" value="1"/>
</dbReference>
<evidence type="ECO:0000256" key="2">
    <source>
        <dbReference type="ARBA" id="ARBA00022908"/>
    </source>
</evidence>
<dbReference type="InterPro" id="IPR050808">
    <property type="entry name" value="Phage_Integrase"/>
</dbReference>
<dbReference type="SUPFAM" id="SSF56349">
    <property type="entry name" value="DNA breaking-rejoining enzymes"/>
    <property type="match status" value="1"/>
</dbReference>
<dbReference type="PROSITE" id="PS51898">
    <property type="entry name" value="TYR_RECOMBINASE"/>
    <property type="match status" value="1"/>
</dbReference>
<dbReference type="Pfam" id="PF00589">
    <property type="entry name" value="Phage_integrase"/>
    <property type="match status" value="1"/>
</dbReference>
<proteinExistence type="inferred from homology"/>
<dbReference type="Gene3D" id="1.10.443.10">
    <property type="entry name" value="Intergrase catalytic core"/>
    <property type="match status" value="1"/>
</dbReference>
<comment type="caution">
    <text evidence="8">The sequence shown here is derived from an EMBL/GenBank/DDBJ whole genome shotgun (WGS) entry which is preliminary data.</text>
</comment>
<dbReference type="GO" id="GO:0003677">
    <property type="term" value="F:DNA binding"/>
    <property type="evidence" value="ECO:0007669"/>
    <property type="project" value="UniProtKB-UniRule"/>
</dbReference>
<dbReference type="Pfam" id="PF13356">
    <property type="entry name" value="Arm-DNA-bind_3"/>
    <property type="match status" value="1"/>
</dbReference>
<comment type="similarity">
    <text evidence="1">Belongs to the 'phage' integrase family.</text>
</comment>
<dbReference type="Gene3D" id="1.10.150.130">
    <property type="match status" value="1"/>
</dbReference>
<evidence type="ECO:0000256" key="4">
    <source>
        <dbReference type="ARBA" id="ARBA00023172"/>
    </source>
</evidence>
<dbReference type="RefSeq" id="WP_196986254.1">
    <property type="nucleotide sequence ID" value="NZ_JADWYS010000001.1"/>
</dbReference>
<dbReference type="InterPro" id="IPR044068">
    <property type="entry name" value="CB"/>
</dbReference>
<dbReference type="GO" id="GO:0015074">
    <property type="term" value="P:DNA integration"/>
    <property type="evidence" value="ECO:0007669"/>
    <property type="project" value="UniProtKB-KW"/>
</dbReference>
<organism evidence="8 9">
    <name type="scientific">Caenimonas aquaedulcis</name>
    <dbReference type="NCBI Taxonomy" id="2793270"/>
    <lineage>
        <taxon>Bacteria</taxon>
        <taxon>Pseudomonadati</taxon>
        <taxon>Pseudomonadota</taxon>
        <taxon>Betaproteobacteria</taxon>
        <taxon>Burkholderiales</taxon>
        <taxon>Comamonadaceae</taxon>
        <taxon>Caenimonas</taxon>
    </lineage>
</organism>
<dbReference type="PANTHER" id="PTHR30629:SF2">
    <property type="entry name" value="PROPHAGE INTEGRASE INTS-RELATED"/>
    <property type="match status" value="1"/>
</dbReference>
<keyword evidence="3 5" id="KW-0238">DNA-binding</keyword>
<reference evidence="8" key="1">
    <citation type="submission" date="2020-11" db="EMBL/GenBank/DDBJ databases">
        <title>Bacterial whole genome sequence for Caenimonas sp. DR4.4.</title>
        <authorList>
            <person name="Le V."/>
            <person name="Ko S.-R."/>
            <person name="Ahn C.-Y."/>
            <person name="Oh H.-M."/>
        </authorList>
    </citation>
    <scope>NUCLEOTIDE SEQUENCE</scope>
    <source>
        <strain evidence="8">DR4.4</strain>
    </source>
</reference>
<keyword evidence="2" id="KW-0229">DNA integration</keyword>
<evidence type="ECO:0000256" key="3">
    <source>
        <dbReference type="ARBA" id="ARBA00023125"/>
    </source>
</evidence>
<sequence length="425" mass="48108">MGGNYQTIPAAAAVTRHNLLNDAAVRSKGKAPGYHLDGHGLYLQVGETGTRSWVLRYTLNNSRREMGLGSASDFGLAEARERAREARKLVAEGVDPIAARRQAKDERAAGIARQKLEGKTFKQCALEYIEEYSADWKNAKHGAQWLNTLTTYVFPKLGAKRMSDIDKADILRAISPIWKDKAETASRTLQRIRIVFNYAAAKDHVQAPDAEFWTQVKIALGGNVRARKVKHFASCPHSQVGRVLQRVWESTATDRVKIAFEFAVLNATRSGEVRGARWSEFDKSYKDWTIPGERMKSGRPHRIPLSKRAQKLMKLAEKLRTTTDGDLVFANPSGKPYSDMVFTQLLKRLKEPFTMHGFRSSFRVWGSEETQYAHELMEFALAHVVTDQTVRAYARSDMLEKRREMMDSWANYIWQHAPTATATES</sequence>
<feature type="domain" description="Core-binding (CB)" evidence="7">
    <location>
        <begin position="119"/>
        <end position="200"/>
    </location>
</feature>
<accession>A0A931H4K2</accession>
<dbReference type="InterPro" id="IPR002104">
    <property type="entry name" value="Integrase_catalytic"/>
</dbReference>
<dbReference type="Proteomes" id="UP000651050">
    <property type="component" value="Unassembled WGS sequence"/>
</dbReference>
<dbReference type="EMBL" id="JADWYS010000001">
    <property type="protein sequence ID" value="MBG9388387.1"/>
    <property type="molecule type" value="Genomic_DNA"/>
</dbReference>
<evidence type="ECO:0000256" key="5">
    <source>
        <dbReference type="PROSITE-ProRule" id="PRU01248"/>
    </source>
</evidence>
<dbReference type="AlphaFoldDB" id="A0A931H4K2"/>
<evidence type="ECO:0000256" key="1">
    <source>
        <dbReference type="ARBA" id="ARBA00008857"/>
    </source>
</evidence>
<dbReference type="CDD" id="cd00801">
    <property type="entry name" value="INT_P4_C"/>
    <property type="match status" value="1"/>
</dbReference>
<evidence type="ECO:0000313" key="9">
    <source>
        <dbReference type="Proteomes" id="UP000651050"/>
    </source>
</evidence>
<evidence type="ECO:0000259" key="7">
    <source>
        <dbReference type="PROSITE" id="PS51900"/>
    </source>
</evidence>
<feature type="domain" description="Tyr recombinase" evidence="6">
    <location>
        <begin position="230"/>
        <end position="406"/>
    </location>
</feature>
<dbReference type="Gene3D" id="3.30.160.390">
    <property type="entry name" value="Integrase, DNA-binding domain"/>
    <property type="match status" value="1"/>
</dbReference>
<dbReference type="InterPro" id="IPR010998">
    <property type="entry name" value="Integrase_recombinase_N"/>
</dbReference>
<evidence type="ECO:0000313" key="8">
    <source>
        <dbReference type="EMBL" id="MBG9388387.1"/>
    </source>
</evidence>
<dbReference type="InterPro" id="IPR011010">
    <property type="entry name" value="DNA_brk_join_enz"/>
</dbReference>
<protein>
    <submittedName>
        <fullName evidence="8">Integrase arm-type DNA-binding domain-containing protein</fullName>
    </submittedName>
</protein>
<dbReference type="PROSITE" id="PS51900">
    <property type="entry name" value="CB"/>
    <property type="match status" value="1"/>
</dbReference>
<name>A0A931H4K2_9BURK</name>
<dbReference type="PANTHER" id="PTHR30629">
    <property type="entry name" value="PROPHAGE INTEGRASE"/>
    <property type="match status" value="1"/>
</dbReference>
<dbReference type="GO" id="GO:0006310">
    <property type="term" value="P:DNA recombination"/>
    <property type="evidence" value="ECO:0007669"/>
    <property type="project" value="UniProtKB-KW"/>
</dbReference>
<dbReference type="InterPro" id="IPR038488">
    <property type="entry name" value="Integrase_DNA-bd_sf"/>
</dbReference>
<keyword evidence="4" id="KW-0233">DNA recombination</keyword>
<gene>
    <name evidence="8" type="ORF">I5803_10170</name>
</gene>
<dbReference type="InterPro" id="IPR025166">
    <property type="entry name" value="Integrase_DNA_bind_dom"/>
</dbReference>
<evidence type="ECO:0000259" key="6">
    <source>
        <dbReference type="PROSITE" id="PS51898"/>
    </source>
</evidence>
<dbReference type="InterPro" id="IPR053876">
    <property type="entry name" value="Phage_int_M"/>
</dbReference>